<name>A0A166UVK3_9PEZI</name>
<comment type="caution">
    <text evidence="3">The sequence shown here is derived from an EMBL/GenBank/DDBJ whole genome shotgun (WGS) entry which is preliminary data.</text>
</comment>
<proteinExistence type="predicted"/>
<accession>A0A166UVK3</accession>
<dbReference type="Proteomes" id="UP000076552">
    <property type="component" value="Unassembled WGS sequence"/>
</dbReference>
<dbReference type="Pfam" id="PF06985">
    <property type="entry name" value="HET"/>
    <property type="match status" value="1"/>
</dbReference>
<protein>
    <submittedName>
        <fullName evidence="3">HET-domain-containing protein</fullName>
    </submittedName>
</protein>
<evidence type="ECO:0000256" key="1">
    <source>
        <dbReference type="SAM" id="MobiDB-lite"/>
    </source>
</evidence>
<sequence>MAFWRRQKPGGDALQTPLKSNRSTSDSLSAITHSGDLDAQKRCKGCKRIQYLLEWKKRYTILPPQPVDFHNTYADLDKCALKCVTCRVFRQALLLEDVTTDHVNVLQHKGGAVSAQLEPSPDDGGFAIRIRVRDDSRPQRASEDGQKTSKEEVYIASAVVRCSSNWSSKEESQYPPMRLAKDPSDPAIYCEVRAWLLKCERNIDCGNLAYSDRRPTRLLRILSDSHVQLVDSSRLEDEAGQPPKPSPRYAALSYCWGFEPAEQTGADGELSAEEAKTVQAAKTLRTNLENRYQPFNIKTLPATVRDAVTITWNLNGDGLDLLYLWVDTLCIIQDDADDKAIEIQRMQEVYGNATVTICATATAKATQPLLSETRLAWSNTVERCRIGASWLTVSPTPLAKLRSRSPLALRGWTLQEEHLSPRRLFWSGQQLSWACGCGEYVERGASYSSRSSVPASTAATLPLSSSPLPRHFLVTCREPKDETELCLAWHDMVESYTARGLSELSDRFNALAGLATRYLDAMSGDNEYMAGLWQATFAQDLLWRVARPATTTTTALPPSSDTAAPSWSWASLPIGLAVVMSRKVEMRAKMDLLRDPEIREAQAAAAAGSSDAVARGASVHRICVKAPLRKLWGSKSQRCAWQDVHAPFHDCGSSGATNDKFRFADPSKAVHAADSSTARLMAYEAHKRETVAELDYVETAVAIAEGRLEDVYCLAISEQDMLLLSCRPCPTPGMAEGLTMGAGLFQRIGVAFGYRRDFFKKHEEPAIVDIE</sequence>
<organism evidence="3 4">
    <name type="scientific">Colletotrichum tofieldiae</name>
    <dbReference type="NCBI Taxonomy" id="708197"/>
    <lineage>
        <taxon>Eukaryota</taxon>
        <taxon>Fungi</taxon>
        <taxon>Dikarya</taxon>
        <taxon>Ascomycota</taxon>
        <taxon>Pezizomycotina</taxon>
        <taxon>Sordariomycetes</taxon>
        <taxon>Hypocreomycetidae</taxon>
        <taxon>Glomerellales</taxon>
        <taxon>Glomerellaceae</taxon>
        <taxon>Colletotrichum</taxon>
        <taxon>Colletotrichum spaethianum species complex</taxon>
    </lineage>
</organism>
<evidence type="ECO:0000313" key="3">
    <source>
        <dbReference type="EMBL" id="KZL73860.1"/>
    </source>
</evidence>
<feature type="compositionally biased region" description="Polar residues" evidence="1">
    <location>
        <begin position="17"/>
        <end position="30"/>
    </location>
</feature>
<reference evidence="3 4" key="1">
    <citation type="submission" date="2015-06" db="EMBL/GenBank/DDBJ databases">
        <title>Survival trade-offs in plant roots during colonization by closely related pathogenic and mutualistic fungi.</title>
        <authorList>
            <person name="Hacquard S."/>
            <person name="Kracher B."/>
            <person name="Hiruma K."/>
            <person name="Weinman A."/>
            <person name="Muench P."/>
            <person name="Garrido Oter R."/>
            <person name="Ver Loren van Themaat E."/>
            <person name="Dallerey J.-F."/>
            <person name="Damm U."/>
            <person name="Henrissat B."/>
            <person name="Lespinet O."/>
            <person name="Thon M."/>
            <person name="Kemen E."/>
            <person name="McHardy A.C."/>
            <person name="Schulze-Lefert P."/>
            <person name="O'Connell R.J."/>
        </authorList>
    </citation>
    <scope>NUCLEOTIDE SEQUENCE [LARGE SCALE GENOMIC DNA]</scope>
    <source>
        <strain evidence="3 4">0861</strain>
    </source>
</reference>
<dbReference type="EMBL" id="LFIV01000039">
    <property type="protein sequence ID" value="KZL73860.1"/>
    <property type="molecule type" value="Genomic_DNA"/>
</dbReference>
<dbReference type="AlphaFoldDB" id="A0A166UVK3"/>
<evidence type="ECO:0000259" key="2">
    <source>
        <dbReference type="Pfam" id="PF06985"/>
    </source>
</evidence>
<dbReference type="PANTHER" id="PTHR33112">
    <property type="entry name" value="DOMAIN PROTEIN, PUTATIVE-RELATED"/>
    <property type="match status" value="1"/>
</dbReference>
<gene>
    <name evidence="3" type="ORF">CT0861_06066</name>
</gene>
<evidence type="ECO:0000313" key="4">
    <source>
        <dbReference type="Proteomes" id="UP000076552"/>
    </source>
</evidence>
<keyword evidence="4" id="KW-1185">Reference proteome</keyword>
<feature type="region of interest" description="Disordered" evidence="1">
    <location>
        <begin position="1"/>
        <end position="30"/>
    </location>
</feature>
<feature type="domain" description="Heterokaryon incompatibility" evidence="2">
    <location>
        <begin position="249"/>
        <end position="416"/>
    </location>
</feature>
<dbReference type="PANTHER" id="PTHR33112:SF16">
    <property type="entry name" value="HETEROKARYON INCOMPATIBILITY DOMAIN-CONTAINING PROTEIN"/>
    <property type="match status" value="1"/>
</dbReference>
<dbReference type="InterPro" id="IPR010730">
    <property type="entry name" value="HET"/>
</dbReference>